<dbReference type="PANTHER" id="PTHR22595">
    <property type="entry name" value="CHITINASE-RELATED"/>
    <property type="match status" value="1"/>
</dbReference>
<evidence type="ECO:0000256" key="2">
    <source>
        <dbReference type="ARBA" id="ARBA00022821"/>
    </source>
</evidence>
<dbReference type="Gene3D" id="3.30.20.10">
    <property type="entry name" value="Endochitinase, domain 2"/>
    <property type="match status" value="1"/>
</dbReference>
<evidence type="ECO:0000256" key="5">
    <source>
        <dbReference type="SAM" id="SignalP"/>
    </source>
</evidence>
<keyword evidence="1" id="KW-0378">Hydrolase</keyword>
<feature type="chain" id="PRO_5045209051" evidence="5">
    <location>
        <begin position="23"/>
        <end position="467"/>
    </location>
</feature>
<comment type="caution">
    <text evidence="7">The sequence shown here is derived from an EMBL/GenBank/DDBJ whole genome shotgun (WGS) entry which is preliminary data.</text>
</comment>
<reference evidence="7 8" key="1">
    <citation type="submission" date="2020-08" db="EMBL/GenBank/DDBJ databases">
        <title>Novel species isolated from subtropical streams in China.</title>
        <authorList>
            <person name="Lu H."/>
        </authorList>
    </citation>
    <scope>NUCLEOTIDE SEQUENCE [LARGE SCALE GENOMIC DNA]</scope>
    <source>
        <strain evidence="7 8">CY22W</strain>
    </source>
</reference>
<keyword evidence="2" id="KW-0611">Plant defense</keyword>
<dbReference type="SUPFAM" id="SSF53955">
    <property type="entry name" value="Lysozyme-like"/>
    <property type="match status" value="1"/>
</dbReference>
<sequence>MRSAMKLKLISLLFAFAPAAYAATPVCSPWQASKVYVKGDYVQVQSKVWRAKWWSQNNQPGAADVWEARLPGECTPDSSNPGNPGDAGNPAGSPAVPSRKEAETEEAKKTDNSLFKRIQASVRTLDSAAVDAVQPGRSANPLNVKRVERILSAADWQTLFPLRDASYSYTRFLQAIAKFPAVCDDYSDGRNAEAICRKTLATMFAHFAQETGAHDPNSSVPQWRQGLYFLREAGCSDNDTSCGYNAECEPSTWQGQTWPCGKDASGRWKKYYGRGAKQLSYNYNYGPFSDAMFGTVRTLLDKPELVADTWLNLASAIFFFVYPQPPKPSMLHVVDGSWQINDADRQAQLIPGFGATIHIINGGIECGQGYDKPQAQNRISYYQSLAAYFAVPIAAGEALSCANMKAFPAGGAGAQLLYWEQDWSYDPRRPDGKSYACKLVSYQTPHYALKAGDYVRCVEHHFKVVLK</sequence>
<feature type="compositionally biased region" description="Basic and acidic residues" evidence="4">
    <location>
        <begin position="98"/>
        <end position="111"/>
    </location>
</feature>
<evidence type="ECO:0000313" key="8">
    <source>
        <dbReference type="Proteomes" id="UP000654304"/>
    </source>
</evidence>
<dbReference type="Gene3D" id="2.10.10.20">
    <property type="entry name" value="Carbohydrate-binding module superfamily 5/12"/>
    <property type="match status" value="1"/>
</dbReference>
<organism evidence="7 8">
    <name type="scientific">Undibacterium curvum</name>
    <dbReference type="NCBI Taxonomy" id="2762294"/>
    <lineage>
        <taxon>Bacteria</taxon>
        <taxon>Pseudomonadati</taxon>
        <taxon>Pseudomonadota</taxon>
        <taxon>Betaproteobacteria</taxon>
        <taxon>Burkholderiales</taxon>
        <taxon>Oxalobacteraceae</taxon>
        <taxon>Undibacterium</taxon>
    </lineage>
</organism>
<evidence type="ECO:0000256" key="3">
    <source>
        <dbReference type="ARBA" id="ARBA00023157"/>
    </source>
</evidence>
<proteinExistence type="predicted"/>
<evidence type="ECO:0000256" key="1">
    <source>
        <dbReference type="ARBA" id="ARBA00022801"/>
    </source>
</evidence>
<dbReference type="InterPro" id="IPR023346">
    <property type="entry name" value="Lysozyme-like_dom_sf"/>
</dbReference>
<dbReference type="SUPFAM" id="SSF51055">
    <property type="entry name" value="Carbohydrate binding domain"/>
    <property type="match status" value="1"/>
</dbReference>
<protein>
    <submittedName>
        <fullName evidence="7">Chitin-binding protein</fullName>
    </submittedName>
</protein>
<keyword evidence="5" id="KW-0732">Signal</keyword>
<evidence type="ECO:0000256" key="4">
    <source>
        <dbReference type="SAM" id="MobiDB-lite"/>
    </source>
</evidence>
<dbReference type="Pfam" id="PF02839">
    <property type="entry name" value="CBM_5_12"/>
    <property type="match status" value="1"/>
</dbReference>
<name>A0ABR6ZZT8_9BURK</name>
<dbReference type="InterPro" id="IPR000726">
    <property type="entry name" value="Glyco_hydro_19_cat"/>
</dbReference>
<feature type="compositionally biased region" description="Low complexity" evidence="4">
    <location>
        <begin position="78"/>
        <end position="95"/>
    </location>
</feature>
<feature type="region of interest" description="Disordered" evidence="4">
    <location>
        <begin position="70"/>
        <end position="111"/>
    </location>
</feature>
<keyword evidence="8" id="KW-1185">Reference proteome</keyword>
<dbReference type="Proteomes" id="UP000654304">
    <property type="component" value="Unassembled WGS sequence"/>
</dbReference>
<accession>A0ABR6ZZT8</accession>
<dbReference type="CDD" id="cd00325">
    <property type="entry name" value="chitinase_GH19"/>
    <property type="match status" value="1"/>
</dbReference>
<gene>
    <name evidence="7" type="ORF">H8K43_00705</name>
</gene>
<feature type="signal peptide" evidence="5">
    <location>
        <begin position="1"/>
        <end position="22"/>
    </location>
</feature>
<dbReference type="InterPro" id="IPR036573">
    <property type="entry name" value="CBM_sf_5/12"/>
</dbReference>
<dbReference type="EMBL" id="JACOGD010000001">
    <property type="protein sequence ID" value="MBC3930176.1"/>
    <property type="molecule type" value="Genomic_DNA"/>
</dbReference>
<dbReference type="Pfam" id="PF00182">
    <property type="entry name" value="Glyco_hydro_19"/>
    <property type="match status" value="1"/>
</dbReference>
<dbReference type="CDD" id="cd12215">
    <property type="entry name" value="ChiC_BD"/>
    <property type="match status" value="1"/>
</dbReference>
<dbReference type="PANTHER" id="PTHR22595:SF79">
    <property type="entry name" value="CHITINASE 12"/>
    <property type="match status" value="1"/>
</dbReference>
<feature type="domain" description="Chitin-binding type-3" evidence="6">
    <location>
        <begin position="27"/>
        <end position="69"/>
    </location>
</feature>
<evidence type="ECO:0000313" key="7">
    <source>
        <dbReference type="EMBL" id="MBC3930176.1"/>
    </source>
</evidence>
<dbReference type="Gene3D" id="1.10.530.10">
    <property type="match status" value="1"/>
</dbReference>
<keyword evidence="3" id="KW-1015">Disulfide bond</keyword>
<dbReference type="InterPro" id="IPR003610">
    <property type="entry name" value="CBM5/12"/>
</dbReference>
<dbReference type="SMART" id="SM00495">
    <property type="entry name" value="ChtBD3"/>
    <property type="match status" value="1"/>
</dbReference>
<evidence type="ECO:0000259" key="6">
    <source>
        <dbReference type="SMART" id="SM00495"/>
    </source>
</evidence>